<evidence type="ECO:0000313" key="3">
    <source>
        <dbReference type="Proteomes" id="UP001157109"/>
    </source>
</evidence>
<comment type="caution">
    <text evidence="2">The sequence shown here is derived from an EMBL/GenBank/DDBJ whole genome shotgun (WGS) entry which is preliminary data.</text>
</comment>
<organism evidence="2 3">
    <name type="scientific">Arsenicicoccus piscis</name>
    <dbReference type="NCBI Taxonomy" id="673954"/>
    <lineage>
        <taxon>Bacteria</taxon>
        <taxon>Bacillati</taxon>
        <taxon>Actinomycetota</taxon>
        <taxon>Actinomycetes</taxon>
        <taxon>Micrococcales</taxon>
        <taxon>Intrasporangiaceae</taxon>
        <taxon>Arsenicicoccus</taxon>
    </lineage>
</organism>
<name>A0ABQ6HMU4_9MICO</name>
<accession>A0ABQ6HMU4</accession>
<sequence>MSQPPTERYALLSDRQTAALVADGCIDWLCVPRFDSPAVFARLLGDSGNGYWRVVPVDGV</sequence>
<dbReference type="Pfam" id="PF19291">
    <property type="entry name" value="TREH_N"/>
    <property type="match status" value="1"/>
</dbReference>
<proteinExistence type="predicted"/>
<keyword evidence="3" id="KW-1185">Reference proteome</keyword>
<feature type="domain" description="Trehalase-like N-terminal" evidence="1">
    <location>
        <begin position="3"/>
        <end position="57"/>
    </location>
</feature>
<dbReference type="RefSeq" id="WP_338155660.1">
    <property type="nucleotide sequence ID" value="NZ_BSUJ01000001.1"/>
</dbReference>
<protein>
    <recommendedName>
        <fullName evidence="1">Trehalase-like N-terminal domain-containing protein</fullName>
    </recommendedName>
</protein>
<dbReference type="Proteomes" id="UP001157109">
    <property type="component" value="Unassembled WGS sequence"/>
</dbReference>
<dbReference type="InterPro" id="IPR045582">
    <property type="entry name" value="Trehalase-like_N"/>
</dbReference>
<gene>
    <name evidence="2" type="ORF">GCM10025862_14830</name>
</gene>
<reference evidence="3" key="1">
    <citation type="journal article" date="2019" name="Int. J. Syst. Evol. Microbiol.">
        <title>The Global Catalogue of Microorganisms (GCM) 10K type strain sequencing project: providing services to taxonomists for standard genome sequencing and annotation.</title>
        <authorList>
            <consortium name="The Broad Institute Genomics Platform"/>
            <consortium name="The Broad Institute Genome Sequencing Center for Infectious Disease"/>
            <person name="Wu L."/>
            <person name="Ma J."/>
        </authorList>
    </citation>
    <scope>NUCLEOTIDE SEQUENCE [LARGE SCALE GENOMIC DNA]</scope>
    <source>
        <strain evidence="3">NBRC 105830</strain>
    </source>
</reference>
<evidence type="ECO:0000259" key="1">
    <source>
        <dbReference type="Pfam" id="PF19291"/>
    </source>
</evidence>
<dbReference type="EMBL" id="BSUJ01000001">
    <property type="protein sequence ID" value="GMA19462.1"/>
    <property type="molecule type" value="Genomic_DNA"/>
</dbReference>
<evidence type="ECO:0000313" key="2">
    <source>
        <dbReference type="EMBL" id="GMA19462.1"/>
    </source>
</evidence>